<feature type="compositionally biased region" description="Polar residues" evidence="3">
    <location>
        <begin position="1"/>
        <end position="21"/>
    </location>
</feature>
<evidence type="ECO:0000256" key="1">
    <source>
        <dbReference type="ARBA" id="ARBA00008356"/>
    </source>
</evidence>
<evidence type="ECO:0000313" key="6">
    <source>
        <dbReference type="Proteomes" id="UP000015100"/>
    </source>
</evidence>
<dbReference type="Pfam" id="PF16679">
    <property type="entry name" value="CDT1_C"/>
    <property type="match status" value="1"/>
</dbReference>
<feature type="compositionally biased region" description="Low complexity" evidence="3">
    <location>
        <begin position="128"/>
        <end position="137"/>
    </location>
</feature>
<dbReference type="Pfam" id="PF26121">
    <property type="entry name" value="HTH_CDT1"/>
    <property type="match status" value="1"/>
</dbReference>
<accession>S8AUP0</accession>
<dbReference type="eggNOG" id="ENOG502S8WG">
    <property type="taxonomic scope" value="Eukaryota"/>
</dbReference>
<evidence type="ECO:0000313" key="5">
    <source>
        <dbReference type="EMBL" id="EPS44681.1"/>
    </source>
</evidence>
<dbReference type="HOGENOM" id="CLU_500534_0_0_1"/>
<proteinExistence type="inferred from homology"/>
<feature type="region of interest" description="Disordered" evidence="3">
    <location>
        <begin position="184"/>
        <end position="222"/>
    </location>
</feature>
<evidence type="ECO:0000256" key="2">
    <source>
        <dbReference type="ARBA" id="ARBA00023306"/>
    </source>
</evidence>
<sequence>MSQSGTLPGQVQPKHSGNAHLSSPLPAKAPPTSITTPTSSTIAVVVVATSIAAASSSRRPETSVIAPVAVVVIRLYVWLPCELDDISVPPAIHPATAPPAPIAQGTLPPDTRALSPKKSTAAPKNLRSTKSTSALKNAAATKTTAAIAFKATKITKWSEKKKKESEGLVSEVVQVEVEQKTEVNAVEENPVAAEKAENESSAKPRNVPATPGKKRGIEDDQEASVVKRTRIYDPAAPVTPSKRKARSSTTTTTVPLDALVVSSSSLSSSITSEASTAITEPNEEDQENLAGSPALPKRIVRLITIHSSLISLLLMHYATHSHSQPAVLSGYLTQISRNAGTNVSLIDLQRIITLSQKTIRLINVDGRGNAVELVNGVSGNISKLGPEFKQYVEKWWKQKTSRGPADEDEILKEIELAPITVESAPCDTLTPPVTPSKPIKPVSASLSKGQRRLLDLKSFTLTKQTSLSPSPVKKENIISPSKSPSVANRNASLLERIRAKAAATKSAPAAPSPEVMQRRAALQWLESIIPILLQLTTPSSTGILGNTKKPKLSVPSTTSFPMATVVQNVKTSLQKPISTEEVERSLRVLADEVASEFVKIVEWKGDSTGSPLVGVIFDRNGRHTVENWKYVEEDAV</sequence>
<dbReference type="Gene3D" id="1.10.10.1420">
    <property type="entry name" value="DNA replication factor Cdt1, C-terminal WH domain"/>
    <property type="match status" value="1"/>
</dbReference>
<feature type="region of interest" description="Disordered" evidence="3">
    <location>
        <begin position="272"/>
        <end position="291"/>
    </location>
</feature>
<comment type="caution">
    <text evidence="5">The sequence shown here is derived from an EMBL/GenBank/DDBJ whole genome shotgun (WGS) entry which is preliminary data.</text>
</comment>
<dbReference type="InterPro" id="IPR032054">
    <property type="entry name" value="Cdt1_C"/>
</dbReference>
<feature type="domain" description="DNA replication factor Cdt1 C-terminal" evidence="4">
    <location>
        <begin position="492"/>
        <end position="602"/>
    </location>
</feature>
<dbReference type="STRING" id="1284197.S8AUP0"/>
<dbReference type="InterPro" id="IPR038090">
    <property type="entry name" value="Cdt1_C_WH_dom_sf"/>
</dbReference>
<feature type="region of interest" description="Disordered" evidence="3">
    <location>
        <begin position="1"/>
        <end position="36"/>
    </location>
</feature>
<keyword evidence="6" id="KW-1185">Reference proteome</keyword>
<evidence type="ECO:0000256" key="3">
    <source>
        <dbReference type="SAM" id="MobiDB-lite"/>
    </source>
</evidence>
<dbReference type="OMA" id="WGKRQVT"/>
<dbReference type="AlphaFoldDB" id="S8AUP0"/>
<feature type="region of interest" description="Disordered" evidence="3">
    <location>
        <begin position="465"/>
        <end position="486"/>
    </location>
</feature>
<feature type="region of interest" description="Disordered" evidence="3">
    <location>
        <begin position="425"/>
        <end position="444"/>
    </location>
</feature>
<gene>
    <name evidence="5" type="ORF">H072_1324</name>
</gene>
<comment type="similarity">
    <text evidence="1">Belongs to the Cdt1 family.</text>
</comment>
<reference evidence="5 6" key="1">
    <citation type="journal article" date="2013" name="PLoS Genet.">
        <title>Genomic mechanisms accounting for the adaptation to parasitism in nematode-trapping fungi.</title>
        <authorList>
            <person name="Meerupati T."/>
            <person name="Andersson K.M."/>
            <person name="Friman E."/>
            <person name="Kumar D."/>
            <person name="Tunlid A."/>
            <person name="Ahren D."/>
        </authorList>
    </citation>
    <scope>NUCLEOTIDE SEQUENCE [LARGE SCALE GENOMIC DNA]</scope>
    <source>
        <strain evidence="5 6">CBS 200.50</strain>
    </source>
</reference>
<keyword evidence="2" id="KW-0131">Cell cycle</keyword>
<dbReference type="Proteomes" id="UP000015100">
    <property type="component" value="Unassembled WGS sequence"/>
</dbReference>
<reference evidence="6" key="2">
    <citation type="submission" date="2013-04" db="EMBL/GenBank/DDBJ databases">
        <title>Genomic mechanisms accounting for the adaptation to parasitism in nematode-trapping fungi.</title>
        <authorList>
            <person name="Ahren D.G."/>
        </authorList>
    </citation>
    <scope>NUCLEOTIDE SEQUENCE [LARGE SCALE GENOMIC DNA]</scope>
    <source>
        <strain evidence="6">CBS 200.50</strain>
    </source>
</reference>
<dbReference type="EMBL" id="AQGS01000039">
    <property type="protein sequence ID" value="EPS44681.1"/>
    <property type="molecule type" value="Genomic_DNA"/>
</dbReference>
<protein>
    <recommendedName>
        <fullName evidence="4">DNA replication factor Cdt1 C-terminal domain-containing protein</fullName>
    </recommendedName>
</protein>
<evidence type="ECO:0000259" key="4">
    <source>
        <dbReference type="Pfam" id="PF16679"/>
    </source>
</evidence>
<name>S8AUP0_DACHA</name>
<feature type="region of interest" description="Disordered" evidence="3">
    <location>
        <begin position="97"/>
        <end position="137"/>
    </location>
</feature>
<dbReference type="OrthoDB" id="341730at2759"/>
<organism evidence="5 6">
    <name type="scientific">Dactylellina haptotyla (strain CBS 200.50)</name>
    <name type="common">Nematode-trapping fungus</name>
    <name type="synonym">Monacrosporium haptotylum</name>
    <dbReference type="NCBI Taxonomy" id="1284197"/>
    <lineage>
        <taxon>Eukaryota</taxon>
        <taxon>Fungi</taxon>
        <taxon>Dikarya</taxon>
        <taxon>Ascomycota</taxon>
        <taxon>Pezizomycotina</taxon>
        <taxon>Orbiliomycetes</taxon>
        <taxon>Orbiliales</taxon>
        <taxon>Orbiliaceae</taxon>
        <taxon>Dactylellina</taxon>
    </lineage>
</organism>